<dbReference type="Gene3D" id="6.10.160.20">
    <property type="match status" value="1"/>
</dbReference>
<evidence type="ECO:0000259" key="8">
    <source>
        <dbReference type="Pfam" id="PF13867"/>
    </source>
</evidence>
<feature type="domain" description="Histone deacetylase complex subunit SAP30 Sin3 binding" evidence="8">
    <location>
        <begin position="185"/>
        <end position="217"/>
    </location>
</feature>
<evidence type="ECO:0000313" key="9">
    <source>
        <dbReference type="EMBL" id="KAB8068919.1"/>
    </source>
</evidence>
<reference evidence="9 10" key="1">
    <citation type="submission" date="2019-04" db="EMBL/GenBank/DDBJ databases">
        <title>Friends and foes A comparative genomics study of 23 Aspergillus species from section Flavi.</title>
        <authorList>
            <consortium name="DOE Joint Genome Institute"/>
            <person name="Kjaerbolling I."/>
            <person name="Vesth T."/>
            <person name="Frisvad J.C."/>
            <person name="Nybo J.L."/>
            <person name="Theobald S."/>
            <person name="Kildgaard S."/>
            <person name="Isbrandt T."/>
            <person name="Kuo A."/>
            <person name="Sato A."/>
            <person name="Lyhne E.K."/>
            <person name="Kogle M.E."/>
            <person name="Wiebenga A."/>
            <person name="Kun R.S."/>
            <person name="Lubbers R.J."/>
            <person name="Makela M.R."/>
            <person name="Barry K."/>
            <person name="Chovatia M."/>
            <person name="Clum A."/>
            <person name="Daum C."/>
            <person name="Haridas S."/>
            <person name="He G."/>
            <person name="LaButti K."/>
            <person name="Lipzen A."/>
            <person name="Mondo S."/>
            <person name="Riley R."/>
            <person name="Salamov A."/>
            <person name="Simmons B.A."/>
            <person name="Magnuson J.K."/>
            <person name="Henrissat B."/>
            <person name="Mortensen U.H."/>
            <person name="Larsen T.O."/>
            <person name="Devries R.P."/>
            <person name="Grigoriev I.V."/>
            <person name="Machida M."/>
            <person name="Baker S.E."/>
            <person name="Andersen M.R."/>
        </authorList>
    </citation>
    <scope>NUCLEOTIDE SEQUENCE [LARGE SCALE GENOMIC DNA]</scope>
    <source>
        <strain evidence="9 10">CBS 151.66</strain>
    </source>
</reference>
<keyword evidence="10" id="KW-1185">Reference proteome</keyword>
<name>A0A5N5WKW4_9EURO</name>
<keyword evidence="3" id="KW-0678">Repressor</keyword>
<feature type="compositionally biased region" description="Basic and acidic residues" evidence="7">
    <location>
        <begin position="13"/>
        <end position="28"/>
    </location>
</feature>
<dbReference type="Proteomes" id="UP000326565">
    <property type="component" value="Unassembled WGS sequence"/>
</dbReference>
<evidence type="ECO:0000256" key="7">
    <source>
        <dbReference type="SAM" id="MobiDB-lite"/>
    </source>
</evidence>
<keyword evidence="5" id="KW-0804">Transcription</keyword>
<keyword evidence="4" id="KW-0805">Transcription regulation</keyword>
<protein>
    <recommendedName>
        <fullName evidence="8">Histone deacetylase complex subunit SAP30 Sin3 binding domain-containing protein</fullName>
    </recommendedName>
</protein>
<evidence type="ECO:0000256" key="5">
    <source>
        <dbReference type="ARBA" id="ARBA00023163"/>
    </source>
</evidence>
<evidence type="ECO:0000256" key="6">
    <source>
        <dbReference type="ARBA" id="ARBA00023242"/>
    </source>
</evidence>
<keyword evidence="6" id="KW-0539">Nucleus</keyword>
<dbReference type="AlphaFoldDB" id="A0A5N5WKW4"/>
<organism evidence="9 10">
    <name type="scientific">Aspergillus leporis</name>
    <dbReference type="NCBI Taxonomy" id="41062"/>
    <lineage>
        <taxon>Eukaryota</taxon>
        <taxon>Fungi</taxon>
        <taxon>Dikarya</taxon>
        <taxon>Ascomycota</taxon>
        <taxon>Pezizomycotina</taxon>
        <taxon>Eurotiomycetes</taxon>
        <taxon>Eurotiomycetidae</taxon>
        <taxon>Eurotiales</taxon>
        <taxon>Aspergillaceae</taxon>
        <taxon>Aspergillus</taxon>
        <taxon>Aspergillus subgen. Circumdati</taxon>
    </lineage>
</organism>
<comment type="similarity">
    <text evidence="2">Belongs to the SAP30 family.</text>
</comment>
<evidence type="ECO:0000256" key="2">
    <source>
        <dbReference type="ARBA" id="ARBA00006283"/>
    </source>
</evidence>
<dbReference type="InterPro" id="IPR038291">
    <property type="entry name" value="SAP30_C_sf"/>
</dbReference>
<dbReference type="InterPro" id="IPR024145">
    <property type="entry name" value="His_deAcase_SAP30/SAP30L"/>
</dbReference>
<dbReference type="EMBL" id="ML732366">
    <property type="protein sequence ID" value="KAB8068919.1"/>
    <property type="molecule type" value="Genomic_DNA"/>
</dbReference>
<feature type="region of interest" description="Disordered" evidence="7">
    <location>
        <begin position="1"/>
        <end position="40"/>
    </location>
</feature>
<comment type="subcellular location">
    <subcellularLocation>
        <location evidence="1">Nucleus</location>
    </subcellularLocation>
</comment>
<proteinExistence type="inferred from homology"/>
<evidence type="ECO:0000256" key="4">
    <source>
        <dbReference type="ARBA" id="ARBA00023015"/>
    </source>
</evidence>
<dbReference type="PANTHER" id="PTHR13286:SF23">
    <property type="entry name" value="HISTONE DEACETYLASE COMPLEX SUBUNIT SAP30 SIN3 BINDING DOMAIN-CONTAINING PROTEIN"/>
    <property type="match status" value="1"/>
</dbReference>
<dbReference type="GO" id="GO:0005634">
    <property type="term" value="C:nucleus"/>
    <property type="evidence" value="ECO:0007669"/>
    <property type="project" value="UniProtKB-SubCell"/>
</dbReference>
<dbReference type="PANTHER" id="PTHR13286">
    <property type="entry name" value="SAP30"/>
    <property type="match status" value="1"/>
</dbReference>
<dbReference type="OrthoDB" id="510958at2759"/>
<gene>
    <name evidence="9" type="ORF">BDV29DRAFT_61478</name>
</gene>
<evidence type="ECO:0000256" key="1">
    <source>
        <dbReference type="ARBA" id="ARBA00004123"/>
    </source>
</evidence>
<sequence length="231" mass="25012">MAPPRQRATAVQDDSRSEGSSSAREHKTGTGKGRKAANSSVVVNSISSVKISAAVANVTSAPMGDGDQSDSQPKVHWSEMPLEFLHSYRHAYKLSSPSAFSNEYSQLLLSRGIGLRSPTSIAAQRAHLLRQSQNTNGSNGNTKKAPYPHANGTITRKGPPGHNSKHPGAIDGKNALNHIIGQDRVGKNQLALSVRKHFNSAGLAEQEAIARFLYKVREEGRGRQFRLRFQP</sequence>
<evidence type="ECO:0000313" key="10">
    <source>
        <dbReference type="Proteomes" id="UP000326565"/>
    </source>
</evidence>
<evidence type="ECO:0000256" key="3">
    <source>
        <dbReference type="ARBA" id="ARBA00022491"/>
    </source>
</evidence>
<dbReference type="InterPro" id="IPR025718">
    <property type="entry name" value="SAP30_Sin3-bd"/>
</dbReference>
<accession>A0A5N5WKW4</accession>
<dbReference type="Pfam" id="PF13867">
    <property type="entry name" value="SAP30_Sin3_bdg"/>
    <property type="match status" value="1"/>
</dbReference>